<dbReference type="EMBL" id="JALDYZ010000005">
    <property type="protein sequence ID" value="MDI7922694.1"/>
    <property type="molecule type" value="Genomic_DNA"/>
</dbReference>
<protein>
    <submittedName>
        <fullName evidence="1">Uncharacterized protein</fullName>
    </submittedName>
</protein>
<proteinExistence type="predicted"/>
<sequence length="53" mass="6088">MSNEFEDYLDPENPEVALFLRNYEGDELTDILVNALRDIRQILGDVAPPETVH</sequence>
<reference evidence="1" key="1">
    <citation type="submission" date="2022-03" db="EMBL/GenBank/DDBJ databases">
        <title>Fererhizobium litorale gen. nov., sp. nov., isolated from sandy sediments of the Sea of Japan seashore.</title>
        <authorList>
            <person name="Romanenko L."/>
            <person name="Kurilenko V."/>
            <person name="Otstavnykh N."/>
            <person name="Svetashev V."/>
            <person name="Tekutyeva L."/>
            <person name="Isaeva M."/>
            <person name="Mikhailov V."/>
        </authorList>
    </citation>
    <scope>NUCLEOTIDE SEQUENCE</scope>
    <source>
        <strain evidence="1">KMM 9576</strain>
    </source>
</reference>
<evidence type="ECO:0000313" key="2">
    <source>
        <dbReference type="Proteomes" id="UP001161580"/>
    </source>
</evidence>
<organism evidence="1 2">
    <name type="scientific">Ferirhizobium litorale</name>
    <dbReference type="NCBI Taxonomy" id="2927786"/>
    <lineage>
        <taxon>Bacteria</taxon>
        <taxon>Pseudomonadati</taxon>
        <taxon>Pseudomonadota</taxon>
        <taxon>Alphaproteobacteria</taxon>
        <taxon>Hyphomicrobiales</taxon>
        <taxon>Rhizobiaceae</taxon>
        <taxon>Ferirhizobium</taxon>
    </lineage>
</organism>
<keyword evidence="2" id="KW-1185">Reference proteome</keyword>
<dbReference type="AlphaFoldDB" id="A0AAE3U466"/>
<dbReference type="RefSeq" id="WP_311786362.1">
    <property type="nucleotide sequence ID" value="NZ_JALDYY010000004.1"/>
</dbReference>
<name>A0AAE3U466_9HYPH</name>
<comment type="caution">
    <text evidence="1">The sequence shown here is derived from an EMBL/GenBank/DDBJ whole genome shotgun (WGS) entry which is preliminary data.</text>
</comment>
<evidence type="ECO:0000313" key="1">
    <source>
        <dbReference type="EMBL" id="MDI7922694.1"/>
    </source>
</evidence>
<accession>A0AAE3U466</accession>
<dbReference type="Proteomes" id="UP001161580">
    <property type="component" value="Unassembled WGS sequence"/>
</dbReference>
<gene>
    <name evidence="1" type="ORF">MRS75_11405</name>
</gene>